<evidence type="ECO:0000256" key="5">
    <source>
        <dbReference type="ARBA" id="ARBA00023136"/>
    </source>
</evidence>
<keyword evidence="8" id="KW-1185">Reference proteome</keyword>
<dbReference type="RefSeq" id="WP_112257990.1">
    <property type="nucleotide sequence ID" value="NZ_QMIG01000006.1"/>
</dbReference>
<evidence type="ECO:0000256" key="6">
    <source>
        <dbReference type="SAM" id="Phobius"/>
    </source>
</evidence>
<evidence type="ECO:0000256" key="2">
    <source>
        <dbReference type="ARBA" id="ARBA00022475"/>
    </source>
</evidence>
<accession>A0A329QSY6</accession>
<dbReference type="InterPro" id="IPR001123">
    <property type="entry name" value="LeuE-type"/>
</dbReference>
<keyword evidence="3 6" id="KW-0812">Transmembrane</keyword>
<evidence type="ECO:0000256" key="1">
    <source>
        <dbReference type="ARBA" id="ARBA00004651"/>
    </source>
</evidence>
<dbReference type="OrthoDB" id="3175972at2"/>
<evidence type="ECO:0000313" key="7">
    <source>
        <dbReference type="EMBL" id="RAW15387.1"/>
    </source>
</evidence>
<feature type="transmembrane region" description="Helical" evidence="6">
    <location>
        <begin position="42"/>
        <end position="64"/>
    </location>
</feature>
<comment type="caution">
    <text evidence="7">The sequence shown here is derived from an EMBL/GenBank/DDBJ whole genome shotgun (WGS) entry which is preliminary data.</text>
</comment>
<keyword evidence="2" id="KW-1003">Cell membrane</keyword>
<dbReference type="AlphaFoldDB" id="A0A329QSY6"/>
<keyword evidence="5 6" id="KW-0472">Membrane</keyword>
<sequence>MLPEHWPAFLVVLLVVLCTPGPDFVVVLRYSLLGTRAGYRAVAGIVGGLSLHTIVAAVGLAALIAARPWLLDTLRLAGAAFLAWLGTAALRACLARSRHHIPHGVGDRVPASNGAASSEPGTIDGHPFRDGMATNALNPKALLFFIGLLPQFVSASGHVTVQTLILTATTMVTSALWWIGIVQLGSRAARWLSSVRARRIMDAVSGIAFLGFAVWVALPPVIAVVG</sequence>
<feature type="transmembrane region" description="Helical" evidence="6">
    <location>
        <begin position="203"/>
        <end position="225"/>
    </location>
</feature>
<feature type="transmembrane region" description="Helical" evidence="6">
    <location>
        <begin position="141"/>
        <end position="158"/>
    </location>
</feature>
<comment type="subcellular location">
    <subcellularLocation>
        <location evidence="1">Cell membrane</location>
        <topology evidence="1">Multi-pass membrane protein</topology>
    </subcellularLocation>
</comment>
<gene>
    <name evidence="7" type="ORF">DPM12_09040</name>
</gene>
<proteinExistence type="predicted"/>
<evidence type="ECO:0000256" key="3">
    <source>
        <dbReference type="ARBA" id="ARBA00022692"/>
    </source>
</evidence>
<name>A0A329QSY6_9ACTN</name>
<feature type="transmembrane region" description="Helical" evidence="6">
    <location>
        <begin position="76"/>
        <end position="94"/>
    </location>
</feature>
<dbReference type="EMBL" id="QMIG01000006">
    <property type="protein sequence ID" value="RAW15387.1"/>
    <property type="molecule type" value="Genomic_DNA"/>
</dbReference>
<dbReference type="PANTHER" id="PTHR30086">
    <property type="entry name" value="ARGININE EXPORTER PROTEIN ARGO"/>
    <property type="match status" value="1"/>
</dbReference>
<dbReference type="GO" id="GO:0005886">
    <property type="term" value="C:plasma membrane"/>
    <property type="evidence" value="ECO:0007669"/>
    <property type="project" value="UniProtKB-SubCell"/>
</dbReference>
<organism evidence="7 8">
    <name type="scientific">Phytoactinopolyspora halophila</name>
    <dbReference type="NCBI Taxonomy" id="1981511"/>
    <lineage>
        <taxon>Bacteria</taxon>
        <taxon>Bacillati</taxon>
        <taxon>Actinomycetota</taxon>
        <taxon>Actinomycetes</taxon>
        <taxon>Jiangellales</taxon>
        <taxon>Jiangellaceae</taxon>
        <taxon>Phytoactinopolyspora</taxon>
    </lineage>
</organism>
<dbReference type="Pfam" id="PF01810">
    <property type="entry name" value="LysE"/>
    <property type="match status" value="1"/>
</dbReference>
<evidence type="ECO:0000256" key="4">
    <source>
        <dbReference type="ARBA" id="ARBA00022989"/>
    </source>
</evidence>
<reference evidence="7 8" key="1">
    <citation type="submission" date="2018-06" db="EMBL/GenBank/DDBJ databases">
        <title>Phytoactinopolyspora halophila sp. nov., a novel halophilic actinomycete isolated from a saline soil in China.</title>
        <authorList>
            <person name="Tang S.-K."/>
        </authorList>
    </citation>
    <scope>NUCLEOTIDE SEQUENCE [LARGE SCALE GENOMIC DNA]</scope>
    <source>
        <strain evidence="7 8">YIM 96934</strain>
    </source>
</reference>
<feature type="transmembrane region" description="Helical" evidence="6">
    <location>
        <begin position="164"/>
        <end position="182"/>
    </location>
</feature>
<dbReference type="GO" id="GO:0015171">
    <property type="term" value="F:amino acid transmembrane transporter activity"/>
    <property type="evidence" value="ECO:0007669"/>
    <property type="project" value="TreeGrafter"/>
</dbReference>
<feature type="transmembrane region" description="Helical" evidence="6">
    <location>
        <begin position="6"/>
        <end position="30"/>
    </location>
</feature>
<dbReference type="Proteomes" id="UP000250462">
    <property type="component" value="Unassembled WGS sequence"/>
</dbReference>
<protein>
    <submittedName>
        <fullName evidence="7">LysE family translocator</fullName>
    </submittedName>
</protein>
<dbReference type="PANTHER" id="PTHR30086:SF20">
    <property type="entry name" value="ARGININE EXPORTER PROTEIN ARGO-RELATED"/>
    <property type="match status" value="1"/>
</dbReference>
<evidence type="ECO:0000313" key="8">
    <source>
        <dbReference type="Proteomes" id="UP000250462"/>
    </source>
</evidence>
<keyword evidence="4 6" id="KW-1133">Transmembrane helix</keyword>
<dbReference type="PIRSF" id="PIRSF006324">
    <property type="entry name" value="LeuE"/>
    <property type="match status" value="1"/>
</dbReference>